<comment type="function">
    <text evidence="9">May play the central regulatory role in sporulation. It may be an element of the effector pathway responsible for the activation of sporulation genes in response to nutritional stress. Spo0A may act in concert with spo0H (a sigma factor) to control the expression of some genes that are critical to the sporulation process.</text>
</comment>
<dbReference type="FunFam" id="3.30.565.10:FF:000010">
    <property type="entry name" value="Sensor histidine kinase RcsC"/>
    <property type="match status" value="1"/>
</dbReference>
<keyword evidence="7 15" id="KW-0418">Kinase</keyword>
<organism evidence="15 16">
    <name type="scientific">Heliophilum fasciatum</name>
    <dbReference type="NCBI Taxonomy" id="35700"/>
    <lineage>
        <taxon>Bacteria</taxon>
        <taxon>Bacillati</taxon>
        <taxon>Bacillota</taxon>
        <taxon>Clostridia</taxon>
        <taxon>Eubacteriales</taxon>
        <taxon>Heliobacteriaceae</taxon>
        <taxon>Heliophilum</taxon>
    </lineage>
</organism>
<dbReference type="PROSITE" id="PS50110">
    <property type="entry name" value="RESPONSE_REGULATORY"/>
    <property type="match status" value="1"/>
</dbReference>
<dbReference type="SMART" id="SM00448">
    <property type="entry name" value="REC"/>
    <property type="match status" value="1"/>
</dbReference>
<keyword evidence="8" id="KW-0902">Two-component regulatory system</keyword>
<evidence type="ECO:0000259" key="14">
    <source>
        <dbReference type="PROSITE" id="PS50110"/>
    </source>
</evidence>
<feature type="region of interest" description="Disordered" evidence="12">
    <location>
        <begin position="1"/>
        <end position="35"/>
    </location>
</feature>
<evidence type="ECO:0000256" key="4">
    <source>
        <dbReference type="ARBA" id="ARBA00018672"/>
    </source>
</evidence>
<dbReference type="EC" id="2.7.13.3" evidence="3"/>
<evidence type="ECO:0000256" key="6">
    <source>
        <dbReference type="ARBA" id="ARBA00022679"/>
    </source>
</evidence>
<dbReference type="CDD" id="cd16922">
    <property type="entry name" value="HATPase_EvgS-ArcB-TorS-like"/>
    <property type="match status" value="1"/>
</dbReference>
<evidence type="ECO:0000256" key="10">
    <source>
        <dbReference type="ARBA" id="ARBA00074306"/>
    </source>
</evidence>
<dbReference type="PROSITE" id="PS50109">
    <property type="entry name" value="HIS_KIN"/>
    <property type="match status" value="1"/>
</dbReference>
<dbReference type="RefSeq" id="WP_131919592.1">
    <property type="nucleotide sequence ID" value="NZ_JAOQNU010000016.1"/>
</dbReference>
<evidence type="ECO:0000256" key="2">
    <source>
        <dbReference type="ARBA" id="ARBA00006402"/>
    </source>
</evidence>
<reference evidence="15 16" key="1">
    <citation type="submission" date="2019-03" db="EMBL/GenBank/DDBJ databases">
        <title>Genomic Encyclopedia of Type Strains, Phase IV (KMG-IV): sequencing the most valuable type-strain genomes for metagenomic binning, comparative biology and taxonomic classification.</title>
        <authorList>
            <person name="Goeker M."/>
        </authorList>
    </citation>
    <scope>NUCLEOTIDE SEQUENCE [LARGE SCALE GENOMIC DNA]</scope>
    <source>
        <strain evidence="15 16">DSM 11170</strain>
    </source>
</reference>
<dbReference type="InterPro" id="IPR004358">
    <property type="entry name" value="Sig_transdc_His_kin-like_C"/>
</dbReference>
<dbReference type="SUPFAM" id="SSF55781">
    <property type="entry name" value="GAF domain-like"/>
    <property type="match status" value="1"/>
</dbReference>
<comment type="caution">
    <text evidence="15">The sequence shown here is derived from an EMBL/GenBank/DDBJ whole genome shotgun (WGS) entry which is preliminary data.</text>
</comment>
<dbReference type="PRINTS" id="PR00344">
    <property type="entry name" value="BCTRLSENSOR"/>
</dbReference>
<dbReference type="InterPro" id="IPR005467">
    <property type="entry name" value="His_kinase_dom"/>
</dbReference>
<sequence length="604" mass="67269">MDSLRECEPMGTPVAEQGESPLLQAENEQNGQRGATEREQLIREIAFSVLENRPSSEILPYICQQLVQLFHLKLVWIGIKEIDGTFSILSSAGSASGYLQGLTVRWDQGPHGEGPCGKAVRMRTSSFVTVKDPNFAPWCERALRYGIESTGAFPLKVRGQVWGMIACYSSIADFFNSMQISFLEYMADQISIVLDSARSREELVRAKQQAESASRLKSEFLKMMSHELRTPLNGILGSAELLTEIVREGEHKELTTMIINSANTLLNVINQILTFSRLETENLSMTMEEMNLSILVEHVVKKYEQEALSKGLKLHQHIDPSVSSPFRGAPLRIQQVLDSLLHNALKFTEAGEIALRVSAEPVPTMTVPGVTMVRFEVADTGIGILPEVQESIFQPFTQVESSLNRKYGGIGMSLAVCQRIVRLLNGNIGVSSNSGQGSTFWFTLPIERIAVPESVPKPTMSNQEILRQNVVILIVENNGSNAILLKKQLRKIGLASEIAVNGQMALKMMERAKYSLVLMDCEMPVMDGFTATRIIRERERRRGGHIPVIALTAHALEGCREQCLACGMDDFLSKPITRDQLQNVVNQWLDTLTHRLDNRSTIVQ</sequence>
<dbReference type="Pfam" id="PF00072">
    <property type="entry name" value="Response_reg"/>
    <property type="match status" value="1"/>
</dbReference>
<dbReference type="Pfam" id="PF13185">
    <property type="entry name" value="GAF_2"/>
    <property type="match status" value="1"/>
</dbReference>
<dbReference type="SMART" id="SM00065">
    <property type="entry name" value="GAF"/>
    <property type="match status" value="1"/>
</dbReference>
<evidence type="ECO:0000256" key="1">
    <source>
        <dbReference type="ARBA" id="ARBA00000085"/>
    </source>
</evidence>
<proteinExistence type="inferred from homology"/>
<dbReference type="InterPro" id="IPR003018">
    <property type="entry name" value="GAF"/>
</dbReference>
<dbReference type="OrthoDB" id="9806130at2"/>
<dbReference type="InterPro" id="IPR011006">
    <property type="entry name" value="CheY-like_superfamily"/>
</dbReference>
<dbReference type="GO" id="GO:0000155">
    <property type="term" value="F:phosphorelay sensor kinase activity"/>
    <property type="evidence" value="ECO:0007669"/>
    <property type="project" value="InterPro"/>
</dbReference>
<dbReference type="PANTHER" id="PTHR45339:SF1">
    <property type="entry name" value="HYBRID SIGNAL TRANSDUCTION HISTIDINE KINASE J"/>
    <property type="match status" value="1"/>
</dbReference>
<keyword evidence="5 11" id="KW-0597">Phosphoprotein</keyword>
<feature type="modified residue" description="4-aspartylphosphate" evidence="11">
    <location>
        <position position="520"/>
    </location>
</feature>
<dbReference type="Proteomes" id="UP000294813">
    <property type="component" value="Unassembled WGS sequence"/>
</dbReference>
<keyword evidence="16" id="KW-1185">Reference proteome</keyword>
<dbReference type="Gene3D" id="3.30.565.10">
    <property type="entry name" value="Histidine kinase-like ATPase, C-terminal domain"/>
    <property type="match status" value="1"/>
</dbReference>
<name>A0A4R2RUJ8_9FIRM</name>
<dbReference type="InterPro" id="IPR001789">
    <property type="entry name" value="Sig_transdc_resp-reg_receiver"/>
</dbReference>
<evidence type="ECO:0000256" key="12">
    <source>
        <dbReference type="SAM" id="MobiDB-lite"/>
    </source>
</evidence>
<evidence type="ECO:0000259" key="13">
    <source>
        <dbReference type="PROSITE" id="PS50109"/>
    </source>
</evidence>
<dbReference type="Pfam" id="PF00512">
    <property type="entry name" value="HisKA"/>
    <property type="match status" value="1"/>
</dbReference>
<evidence type="ECO:0000256" key="8">
    <source>
        <dbReference type="ARBA" id="ARBA00023012"/>
    </source>
</evidence>
<evidence type="ECO:0000256" key="3">
    <source>
        <dbReference type="ARBA" id="ARBA00012438"/>
    </source>
</evidence>
<dbReference type="CDD" id="cd17546">
    <property type="entry name" value="REC_hyHK_CKI1_RcsC-like"/>
    <property type="match status" value="1"/>
</dbReference>
<evidence type="ECO:0000256" key="11">
    <source>
        <dbReference type="PROSITE-ProRule" id="PRU00169"/>
    </source>
</evidence>
<dbReference type="SUPFAM" id="SSF55874">
    <property type="entry name" value="ATPase domain of HSP90 chaperone/DNA topoisomerase II/histidine kinase"/>
    <property type="match status" value="1"/>
</dbReference>
<dbReference type="Pfam" id="PF02518">
    <property type="entry name" value="HATPase_c"/>
    <property type="match status" value="1"/>
</dbReference>
<dbReference type="Gene3D" id="1.10.287.130">
    <property type="match status" value="1"/>
</dbReference>
<dbReference type="InterPro" id="IPR003594">
    <property type="entry name" value="HATPase_dom"/>
</dbReference>
<feature type="domain" description="Histidine kinase" evidence="13">
    <location>
        <begin position="223"/>
        <end position="448"/>
    </location>
</feature>
<dbReference type="EMBL" id="SLXT01000017">
    <property type="protein sequence ID" value="TCP63611.1"/>
    <property type="molecule type" value="Genomic_DNA"/>
</dbReference>
<dbReference type="SUPFAM" id="SSF47384">
    <property type="entry name" value="Homodimeric domain of signal transducing histidine kinase"/>
    <property type="match status" value="1"/>
</dbReference>
<protein>
    <recommendedName>
        <fullName evidence="10">Circadian input-output histidine kinase CikA</fullName>
        <ecNumber evidence="3">2.7.13.3</ecNumber>
    </recommendedName>
    <alternativeName>
        <fullName evidence="4">Stage 0 sporulation protein A homolog</fullName>
    </alternativeName>
</protein>
<evidence type="ECO:0000313" key="16">
    <source>
        <dbReference type="Proteomes" id="UP000294813"/>
    </source>
</evidence>
<evidence type="ECO:0000256" key="9">
    <source>
        <dbReference type="ARBA" id="ARBA00024867"/>
    </source>
</evidence>
<dbReference type="Gene3D" id="3.40.50.2300">
    <property type="match status" value="1"/>
</dbReference>
<dbReference type="InterPro" id="IPR036097">
    <property type="entry name" value="HisK_dim/P_sf"/>
</dbReference>
<comment type="catalytic activity">
    <reaction evidence="1">
        <text>ATP + protein L-histidine = ADP + protein N-phospho-L-histidine.</text>
        <dbReference type="EC" id="2.7.13.3"/>
    </reaction>
</comment>
<dbReference type="PANTHER" id="PTHR45339">
    <property type="entry name" value="HYBRID SIGNAL TRANSDUCTION HISTIDINE KINASE J"/>
    <property type="match status" value="1"/>
</dbReference>
<feature type="domain" description="Response regulatory" evidence="14">
    <location>
        <begin position="471"/>
        <end position="589"/>
    </location>
</feature>
<evidence type="ECO:0000256" key="7">
    <source>
        <dbReference type="ARBA" id="ARBA00022777"/>
    </source>
</evidence>
<evidence type="ECO:0000313" key="15">
    <source>
        <dbReference type="EMBL" id="TCP63611.1"/>
    </source>
</evidence>
<dbReference type="InterPro" id="IPR003661">
    <property type="entry name" value="HisK_dim/P_dom"/>
</dbReference>
<dbReference type="SMART" id="SM00388">
    <property type="entry name" value="HisKA"/>
    <property type="match status" value="1"/>
</dbReference>
<dbReference type="InterPro" id="IPR036890">
    <property type="entry name" value="HATPase_C_sf"/>
</dbReference>
<accession>A0A4R2RUJ8</accession>
<evidence type="ECO:0000256" key="5">
    <source>
        <dbReference type="ARBA" id="ARBA00022553"/>
    </source>
</evidence>
<dbReference type="SUPFAM" id="SSF52172">
    <property type="entry name" value="CheY-like"/>
    <property type="match status" value="1"/>
</dbReference>
<dbReference type="SMART" id="SM00387">
    <property type="entry name" value="HATPase_c"/>
    <property type="match status" value="1"/>
</dbReference>
<dbReference type="Gene3D" id="3.30.450.40">
    <property type="match status" value="1"/>
</dbReference>
<dbReference type="CDD" id="cd00082">
    <property type="entry name" value="HisKA"/>
    <property type="match status" value="1"/>
</dbReference>
<gene>
    <name evidence="15" type="ORF">EDD73_11736</name>
</gene>
<dbReference type="InterPro" id="IPR029016">
    <property type="entry name" value="GAF-like_dom_sf"/>
</dbReference>
<keyword evidence="6" id="KW-0808">Transferase</keyword>
<comment type="similarity">
    <text evidence="2">In the N-terminal section; belongs to the phytochrome family.</text>
</comment>
<dbReference type="AlphaFoldDB" id="A0A4R2RUJ8"/>